<dbReference type="EMBL" id="JDSQ01000007">
    <property type="protein sequence ID" value="EWS78476.1"/>
    <property type="molecule type" value="Genomic_DNA"/>
</dbReference>
<dbReference type="STRING" id="1444770.AF72_05235"/>
<proteinExistence type="predicted"/>
<protein>
    <submittedName>
        <fullName evidence="1">Uncharacterized protein</fullName>
    </submittedName>
</protein>
<dbReference type="Proteomes" id="UP000020406">
    <property type="component" value="Unassembled WGS sequence"/>
</dbReference>
<accession>Z9JKW6</accession>
<reference evidence="1 2" key="1">
    <citation type="journal article" date="2014" name="Genome Announc.">
        <title>Draft Genome Sequence of Xylella fastidiosa Pear Leaf Scorch Strain in Taiwan.</title>
        <authorList>
            <person name="Su C.C."/>
            <person name="Deng W.L."/>
            <person name="Jan F.J."/>
            <person name="Chang C.J."/>
            <person name="Huang H."/>
            <person name="Chen J."/>
        </authorList>
    </citation>
    <scope>NUCLEOTIDE SEQUENCE [LARGE SCALE GENOMIC DNA]</scope>
    <source>
        <strain evidence="1 2">PLS229</strain>
    </source>
</reference>
<dbReference type="KEGG" id="xtw:AB672_02550"/>
<organism evidence="1 2">
    <name type="scientific">Xylella taiwanensis</name>
    <dbReference type="NCBI Taxonomy" id="1444770"/>
    <lineage>
        <taxon>Bacteria</taxon>
        <taxon>Pseudomonadati</taxon>
        <taxon>Pseudomonadota</taxon>
        <taxon>Gammaproteobacteria</taxon>
        <taxon>Lysobacterales</taxon>
        <taxon>Lysobacteraceae</taxon>
        <taxon>Xylella</taxon>
    </lineage>
</organism>
<evidence type="ECO:0000313" key="2">
    <source>
        <dbReference type="Proteomes" id="UP000020406"/>
    </source>
</evidence>
<evidence type="ECO:0000313" key="1">
    <source>
        <dbReference type="EMBL" id="EWS78476.1"/>
    </source>
</evidence>
<sequence>MAGVLGKMLPKKLMSRLLPSQWSSGIFLKNNIFFIEMVLYWPMQRSLDFVKDKICRQDTTIAYPSNSDTHHTSER</sequence>
<name>Z9JKW6_9GAMM</name>
<gene>
    <name evidence="1" type="ORF">AF72_05235</name>
</gene>
<dbReference type="AlphaFoldDB" id="Z9JKW6"/>
<comment type="caution">
    <text evidence="1">The sequence shown here is derived from an EMBL/GenBank/DDBJ whole genome shotgun (WGS) entry which is preliminary data.</text>
</comment>